<evidence type="ECO:0000313" key="1">
    <source>
        <dbReference type="EMBL" id="MDL0082840.1"/>
    </source>
</evidence>
<proteinExistence type="predicted"/>
<accession>A0ACC6FV20</accession>
<reference evidence="1 2" key="1">
    <citation type="journal article" date="2023" name="Microorganisms">
        <title>Isolation and Genomic Characteristics of Cat-Borne Campylobacter felis sp. nov. and Sheep-Borne Campylobacter ovis sp. nov.</title>
        <authorList>
            <person name="Wang H."/>
            <person name="Li Y."/>
            <person name="Gu Y."/>
            <person name="Zhou G."/>
            <person name="Chen X."/>
            <person name="Zhang X."/>
            <person name="Shao Z."/>
            <person name="Zhang J."/>
            <person name="Zhang M."/>
        </authorList>
    </citation>
    <scope>NUCLEOTIDE SEQUENCE [LARGE SCALE GENOMIC DNA]</scope>
    <source>
        <strain evidence="1 2">XJK30-2</strain>
    </source>
</reference>
<evidence type="ECO:0000313" key="2">
    <source>
        <dbReference type="Proteomes" id="UP001173802"/>
    </source>
</evidence>
<gene>
    <name evidence="1" type="ORF">NYG90_09190</name>
</gene>
<name>A0ACC6FV20_9HELI</name>
<protein>
    <submittedName>
        <fullName evidence="1">Uncharacterized protein</fullName>
    </submittedName>
</protein>
<comment type="caution">
    <text evidence="1">The sequence shown here is derived from an EMBL/GenBank/DDBJ whole genome shotgun (WGS) entry which is preliminary data.</text>
</comment>
<dbReference type="EMBL" id="JANURN010000009">
    <property type="protein sequence ID" value="MDL0082840.1"/>
    <property type="molecule type" value="Genomic_DNA"/>
</dbReference>
<dbReference type="Proteomes" id="UP001173802">
    <property type="component" value="Unassembled WGS sequence"/>
</dbReference>
<sequence length="78" mass="8839">MGSTLESTFLKKLRVACFAIFVCWRNYVQKWILGFACFCMDCHATAIALARNDRKKAESVKVDSKENAQDSVIASFVR</sequence>
<keyword evidence="2" id="KW-1185">Reference proteome</keyword>
<organism evidence="1 2">
    <name type="scientific">Helicobacter zhangjianzhongii</name>
    <dbReference type="NCBI Taxonomy" id="2974574"/>
    <lineage>
        <taxon>Bacteria</taxon>
        <taxon>Pseudomonadati</taxon>
        <taxon>Campylobacterota</taxon>
        <taxon>Epsilonproteobacteria</taxon>
        <taxon>Campylobacterales</taxon>
        <taxon>Helicobacteraceae</taxon>
        <taxon>Helicobacter</taxon>
    </lineage>
</organism>